<reference evidence="1 2" key="1">
    <citation type="submission" date="2017-05" db="EMBL/GenBank/DDBJ databases">
        <title>The Genome Sequence of Enterococcus faecium 7H8_DIV0219.</title>
        <authorList>
            <consortium name="The Broad Institute Genomics Platform"/>
            <consortium name="The Broad Institute Genomic Center for Infectious Diseases"/>
            <person name="Earl A."/>
            <person name="Manson A."/>
            <person name="Schwartman J."/>
            <person name="Gilmore M."/>
            <person name="Abouelleil A."/>
            <person name="Cao P."/>
            <person name="Chapman S."/>
            <person name="Cusick C."/>
            <person name="Shea T."/>
            <person name="Young S."/>
            <person name="Neafsey D."/>
            <person name="Nusbaum C."/>
            <person name="Birren B."/>
        </authorList>
    </citation>
    <scope>NUCLEOTIDE SEQUENCE [LARGE SCALE GENOMIC DNA]</scope>
    <source>
        <strain evidence="1 2">7H8_DIV0219</strain>
    </source>
</reference>
<dbReference type="Pfam" id="PF20457">
    <property type="entry name" value="DUF6710"/>
    <property type="match status" value="1"/>
</dbReference>
<evidence type="ECO:0000313" key="1">
    <source>
        <dbReference type="EMBL" id="OTN82314.1"/>
    </source>
</evidence>
<protein>
    <submittedName>
        <fullName evidence="1">Uncharacterized protein</fullName>
    </submittedName>
</protein>
<dbReference type="Proteomes" id="UP000194885">
    <property type="component" value="Unassembled WGS sequence"/>
</dbReference>
<gene>
    <name evidence="1" type="ORF">A5810_003157</name>
</gene>
<dbReference type="EMBL" id="NGKW01000032">
    <property type="protein sequence ID" value="OTN82314.1"/>
    <property type="molecule type" value="Genomic_DNA"/>
</dbReference>
<dbReference type="InterPro" id="IPR046556">
    <property type="entry name" value="DUF6710"/>
</dbReference>
<dbReference type="AlphaFoldDB" id="A0A242AN41"/>
<accession>A0A242AN41</accession>
<name>A0A242AN41_ENTFC</name>
<proteinExistence type="predicted"/>
<organism evidence="1 2">
    <name type="scientific">Enterococcus faecium</name>
    <name type="common">Streptococcus faecium</name>
    <dbReference type="NCBI Taxonomy" id="1352"/>
    <lineage>
        <taxon>Bacteria</taxon>
        <taxon>Bacillati</taxon>
        <taxon>Bacillota</taxon>
        <taxon>Bacilli</taxon>
        <taxon>Lactobacillales</taxon>
        <taxon>Enterococcaceae</taxon>
        <taxon>Enterococcus</taxon>
    </lineage>
</organism>
<dbReference type="RefSeq" id="WP_179189934.1">
    <property type="nucleotide sequence ID" value="NZ_NGKW01000032.1"/>
</dbReference>
<comment type="caution">
    <text evidence="1">The sequence shown here is derived from an EMBL/GenBank/DDBJ whole genome shotgun (WGS) entry which is preliminary data.</text>
</comment>
<sequence length="93" mass="11070">MKVSSKYILRGVTSIKEIVNIEKLYENVEFNGEYFRFRFNNIRDSIRPKKEYVTNQKELYAGVLFEIGRLLKDHANLFPRDIQRALNNSSIIR</sequence>
<evidence type="ECO:0000313" key="2">
    <source>
        <dbReference type="Proteomes" id="UP000194885"/>
    </source>
</evidence>